<dbReference type="InterPro" id="IPR029063">
    <property type="entry name" value="SAM-dependent_MTases_sf"/>
</dbReference>
<keyword evidence="9" id="KW-1185">Reference proteome</keyword>
<comment type="subcellular location">
    <subcellularLocation>
        <location evidence="6">Cytoplasm</location>
    </subcellularLocation>
</comment>
<keyword evidence="4 6" id="KW-0808">Transferase</keyword>
<reference evidence="8 9" key="1">
    <citation type="journal article" date="2015" name="Genome Announc.">
        <title>Expanding the biotechnology potential of lactobacilli through comparative genomics of 213 strains and associated genera.</title>
        <authorList>
            <person name="Sun Z."/>
            <person name="Harris H.M."/>
            <person name="McCann A."/>
            <person name="Guo C."/>
            <person name="Argimon S."/>
            <person name="Zhang W."/>
            <person name="Yang X."/>
            <person name="Jeffery I.B."/>
            <person name="Cooney J.C."/>
            <person name="Kagawa T.F."/>
            <person name="Liu W."/>
            <person name="Song Y."/>
            <person name="Salvetti E."/>
            <person name="Wrobel A."/>
            <person name="Rasinkangas P."/>
            <person name="Parkhill J."/>
            <person name="Rea M.C."/>
            <person name="O'Sullivan O."/>
            <person name="Ritari J."/>
            <person name="Douillard F.P."/>
            <person name="Paul Ross R."/>
            <person name="Yang R."/>
            <person name="Briner A.E."/>
            <person name="Felis G.E."/>
            <person name="de Vos W.M."/>
            <person name="Barrangou R."/>
            <person name="Klaenhammer T.R."/>
            <person name="Caufield P.W."/>
            <person name="Cui Y."/>
            <person name="Zhang H."/>
            <person name="O'Toole P.W."/>
        </authorList>
    </citation>
    <scope>NUCLEOTIDE SEQUENCE [LARGE SCALE GENOMIC DNA]</scope>
    <source>
        <strain evidence="8 9">DSM 13343</strain>
    </source>
</reference>
<feature type="binding site" evidence="6">
    <location>
        <position position="79"/>
    </location>
    <ligand>
        <name>S-adenosyl-L-methionine</name>
        <dbReference type="ChEBI" id="CHEBI:59789"/>
    </ligand>
</feature>
<comment type="caution">
    <text evidence="6">Lacks conserved residue(s) required for the propagation of feature annotation.</text>
</comment>
<dbReference type="GO" id="GO:0005829">
    <property type="term" value="C:cytosol"/>
    <property type="evidence" value="ECO:0007669"/>
    <property type="project" value="TreeGrafter"/>
</dbReference>
<keyword evidence="3 6" id="KW-0489">Methyltransferase</keyword>
<dbReference type="HAMAP" id="MF_00074">
    <property type="entry name" value="16SrRNA_methyltr_G"/>
    <property type="match status" value="1"/>
</dbReference>
<dbReference type="RefSeq" id="WP_056962693.1">
    <property type="nucleotide sequence ID" value="NZ_AZEU01000063.1"/>
</dbReference>
<evidence type="ECO:0000256" key="1">
    <source>
        <dbReference type="ARBA" id="ARBA00022490"/>
    </source>
</evidence>
<dbReference type="PANTHER" id="PTHR31760">
    <property type="entry name" value="S-ADENOSYL-L-METHIONINE-DEPENDENT METHYLTRANSFERASES SUPERFAMILY PROTEIN"/>
    <property type="match status" value="1"/>
</dbReference>
<dbReference type="CDD" id="cd02440">
    <property type="entry name" value="AdoMet_MTases"/>
    <property type="match status" value="1"/>
</dbReference>
<evidence type="ECO:0000256" key="4">
    <source>
        <dbReference type="ARBA" id="ARBA00022679"/>
    </source>
</evidence>
<accession>A0A0R1RCG2</accession>
<feature type="binding site" evidence="6">
    <location>
        <position position="84"/>
    </location>
    <ligand>
        <name>S-adenosyl-L-methionine</name>
        <dbReference type="ChEBI" id="CHEBI:59789"/>
    </ligand>
</feature>
<keyword evidence="5 6" id="KW-0949">S-adenosyl-L-methionine</keyword>
<dbReference type="Pfam" id="PF02527">
    <property type="entry name" value="GidB"/>
    <property type="match status" value="1"/>
</dbReference>
<name>A0A0R1RCG2_9LACO</name>
<dbReference type="FunFam" id="3.40.50.150:FF:000041">
    <property type="entry name" value="Ribosomal RNA small subunit methyltransferase G"/>
    <property type="match status" value="1"/>
</dbReference>
<comment type="similarity">
    <text evidence="6">Belongs to the methyltransferase superfamily. RNA methyltransferase RsmG family.</text>
</comment>
<dbReference type="EMBL" id="AZEU01000063">
    <property type="protein sequence ID" value="KRL50984.1"/>
    <property type="molecule type" value="Genomic_DNA"/>
</dbReference>
<evidence type="ECO:0000256" key="6">
    <source>
        <dbReference type="HAMAP-Rule" id="MF_00074"/>
    </source>
</evidence>
<protein>
    <recommendedName>
        <fullName evidence="6">Ribosomal RNA small subunit methyltransferase G</fullName>
        <ecNumber evidence="6">2.1.1.-</ecNumber>
    </recommendedName>
    <alternativeName>
        <fullName evidence="6">16S rRNA 7-methylguanosine methyltransferase</fullName>
        <shortName evidence="6">16S rRNA m7G methyltransferase</shortName>
    </alternativeName>
</protein>
<dbReference type="InterPro" id="IPR003682">
    <property type="entry name" value="rRNA_ssu_MeTfrase_G"/>
</dbReference>
<dbReference type="Proteomes" id="UP000051790">
    <property type="component" value="Unassembled WGS sequence"/>
</dbReference>
<feature type="binding site" evidence="6">
    <location>
        <begin position="130"/>
        <end position="131"/>
    </location>
    <ligand>
        <name>S-adenosyl-L-methionine</name>
        <dbReference type="ChEBI" id="CHEBI:59789"/>
    </ligand>
</feature>
<dbReference type="AlphaFoldDB" id="A0A0R1RCG2"/>
<feature type="binding site" evidence="6">
    <location>
        <position position="150"/>
    </location>
    <ligand>
        <name>S-adenosyl-L-methionine</name>
        <dbReference type="ChEBI" id="CHEBI:59789"/>
    </ligand>
</feature>
<dbReference type="Gene3D" id="3.40.50.150">
    <property type="entry name" value="Vaccinia Virus protein VP39"/>
    <property type="match status" value="1"/>
</dbReference>
<evidence type="ECO:0000313" key="8">
    <source>
        <dbReference type="EMBL" id="KRL50984.1"/>
    </source>
</evidence>
<dbReference type="SUPFAM" id="SSF53335">
    <property type="entry name" value="S-adenosyl-L-methionine-dependent methyltransferases"/>
    <property type="match status" value="1"/>
</dbReference>
<dbReference type="GO" id="GO:0070043">
    <property type="term" value="F:rRNA (guanine-N7-)-methyltransferase activity"/>
    <property type="evidence" value="ECO:0007669"/>
    <property type="project" value="UniProtKB-UniRule"/>
</dbReference>
<comment type="function">
    <text evidence="6">Specifically methylates the N7 position of a guanine in 16S rRNA.</text>
</comment>
<dbReference type="PATRIC" id="fig|1423769.4.peg.3260"/>
<gene>
    <name evidence="6" type="primary">rsmG</name>
    <name evidence="8" type="ORF">FD01_GL003021</name>
</gene>
<dbReference type="NCBIfam" id="TIGR00138">
    <property type="entry name" value="rsmG_gidB"/>
    <property type="match status" value="1"/>
</dbReference>
<evidence type="ECO:0000256" key="3">
    <source>
        <dbReference type="ARBA" id="ARBA00022603"/>
    </source>
</evidence>
<proteinExistence type="inferred from homology"/>
<dbReference type="PIRSF" id="PIRSF003078">
    <property type="entry name" value="GidB"/>
    <property type="match status" value="1"/>
</dbReference>
<evidence type="ECO:0000256" key="7">
    <source>
        <dbReference type="SAM" id="MobiDB-lite"/>
    </source>
</evidence>
<evidence type="ECO:0000313" key="9">
    <source>
        <dbReference type="Proteomes" id="UP000051790"/>
    </source>
</evidence>
<evidence type="ECO:0000256" key="2">
    <source>
        <dbReference type="ARBA" id="ARBA00022552"/>
    </source>
</evidence>
<comment type="caution">
    <text evidence="8">The sequence shown here is derived from an EMBL/GenBank/DDBJ whole genome shotgun (WGS) entry which is preliminary data.</text>
</comment>
<keyword evidence="2 6" id="KW-0698">rRNA processing</keyword>
<sequence length="243" mass="26460">MNRETFAQALDDLGLAHTEAQLAQYATYFDYLVSENQKMNLTGITDEPGVYLKHFYDSLTLVEALPQLKTESLTLCDVGAGAGFPSLPVKIALPQLEVSIVDSLNKRIEFLQRLSDRLNLQNVHLFHDRAETFGGKKSPQRESFDVVTARAVAPLNVLAELCLPLAKVGGVFVAMKASQAEDELAQAKVAVATLGGKIVNQVELELPENGGHRTLVVIQKTKPTPNKYPRKPGTPSKLPLGGN</sequence>
<evidence type="ECO:0000256" key="5">
    <source>
        <dbReference type="ARBA" id="ARBA00022691"/>
    </source>
</evidence>
<dbReference type="OrthoDB" id="9808773at2"/>
<dbReference type="EC" id="2.1.1.-" evidence="6"/>
<feature type="region of interest" description="Disordered" evidence="7">
    <location>
        <begin position="221"/>
        <end position="243"/>
    </location>
</feature>
<organism evidence="8 9">
    <name type="scientific">Lacticaseibacillus manihotivorans DSM 13343 = JCM 12514</name>
    <dbReference type="NCBI Taxonomy" id="1423769"/>
    <lineage>
        <taxon>Bacteria</taxon>
        <taxon>Bacillati</taxon>
        <taxon>Bacillota</taxon>
        <taxon>Bacilli</taxon>
        <taxon>Lactobacillales</taxon>
        <taxon>Lactobacillaceae</taxon>
        <taxon>Lacticaseibacillus</taxon>
    </lineage>
</organism>
<dbReference type="PANTHER" id="PTHR31760:SF0">
    <property type="entry name" value="S-ADENOSYL-L-METHIONINE-DEPENDENT METHYLTRANSFERASES SUPERFAMILY PROTEIN"/>
    <property type="match status" value="1"/>
</dbReference>
<keyword evidence="1 6" id="KW-0963">Cytoplasm</keyword>